<accession>A0ACC3MDK8</accession>
<protein>
    <submittedName>
        <fullName evidence="1">Uncharacterized protein</fullName>
    </submittedName>
</protein>
<reference evidence="1" key="1">
    <citation type="submission" date="2023-07" db="EMBL/GenBank/DDBJ databases">
        <title>Black Yeasts Isolated from many extreme environments.</title>
        <authorList>
            <person name="Coleine C."/>
            <person name="Stajich J.E."/>
            <person name="Selbmann L."/>
        </authorList>
    </citation>
    <scope>NUCLEOTIDE SEQUENCE</scope>
    <source>
        <strain evidence="1">CCFEE 5714</strain>
    </source>
</reference>
<keyword evidence="2" id="KW-1185">Reference proteome</keyword>
<organism evidence="1 2">
    <name type="scientific">Vermiconidia calcicola</name>
    <dbReference type="NCBI Taxonomy" id="1690605"/>
    <lineage>
        <taxon>Eukaryota</taxon>
        <taxon>Fungi</taxon>
        <taxon>Dikarya</taxon>
        <taxon>Ascomycota</taxon>
        <taxon>Pezizomycotina</taxon>
        <taxon>Dothideomycetes</taxon>
        <taxon>Dothideomycetidae</taxon>
        <taxon>Mycosphaerellales</taxon>
        <taxon>Extremaceae</taxon>
        <taxon>Vermiconidia</taxon>
    </lineage>
</organism>
<dbReference type="EMBL" id="JAUTXU010000311">
    <property type="protein sequence ID" value="KAK3686593.1"/>
    <property type="molecule type" value="Genomic_DNA"/>
</dbReference>
<gene>
    <name evidence="1" type="ORF">LTR37_019654</name>
</gene>
<sequence>MGTGIHKLVEAMESCGGSQAELDLAIASSLCNTLKAAKDHVTHCLAENSTFLWNLSMIHTSVERLQRNIEYLETSFKALNAMVVDVTSSKRAEAANKLADSARIVAYVALAYSPASVAVGVFGMELPFIQQVGGTGVRAFAFALGTSYLPVVLWLNYLLAKMAVTWIGTKLRSEDSTKPIDQMA</sequence>
<evidence type="ECO:0000313" key="1">
    <source>
        <dbReference type="EMBL" id="KAK3686593.1"/>
    </source>
</evidence>
<name>A0ACC3MDK8_9PEZI</name>
<comment type="caution">
    <text evidence="1">The sequence shown here is derived from an EMBL/GenBank/DDBJ whole genome shotgun (WGS) entry which is preliminary data.</text>
</comment>
<evidence type="ECO:0000313" key="2">
    <source>
        <dbReference type="Proteomes" id="UP001281147"/>
    </source>
</evidence>
<proteinExistence type="predicted"/>
<dbReference type="Proteomes" id="UP001281147">
    <property type="component" value="Unassembled WGS sequence"/>
</dbReference>